<evidence type="ECO:0000313" key="2">
    <source>
        <dbReference type="Proteomes" id="UP000324222"/>
    </source>
</evidence>
<organism evidence="1 2">
    <name type="scientific">Portunus trituberculatus</name>
    <name type="common">Swimming crab</name>
    <name type="synonym">Neptunus trituberculatus</name>
    <dbReference type="NCBI Taxonomy" id="210409"/>
    <lineage>
        <taxon>Eukaryota</taxon>
        <taxon>Metazoa</taxon>
        <taxon>Ecdysozoa</taxon>
        <taxon>Arthropoda</taxon>
        <taxon>Crustacea</taxon>
        <taxon>Multicrustacea</taxon>
        <taxon>Malacostraca</taxon>
        <taxon>Eumalacostraca</taxon>
        <taxon>Eucarida</taxon>
        <taxon>Decapoda</taxon>
        <taxon>Pleocyemata</taxon>
        <taxon>Brachyura</taxon>
        <taxon>Eubrachyura</taxon>
        <taxon>Portunoidea</taxon>
        <taxon>Portunidae</taxon>
        <taxon>Portuninae</taxon>
        <taxon>Portunus</taxon>
    </lineage>
</organism>
<name>A0A5B7F1S0_PORTR</name>
<evidence type="ECO:0000313" key="1">
    <source>
        <dbReference type="EMBL" id="MPC41310.1"/>
    </source>
</evidence>
<accession>A0A5B7F1S0</accession>
<reference evidence="1 2" key="1">
    <citation type="submission" date="2019-05" db="EMBL/GenBank/DDBJ databases">
        <title>Another draft genome of Portunus trituberculatus and its Hox gene families provides insights of decapod evolution.</title>
        <authorList>
            <person name="Jeong J.-H."/>
            <person name="Song I."/>
            <person name="Kim S."/>
            <person name="Choi T."/>
            <person name="Kim D."/>
            <person name="Ryu S."/>
            <person name="Kim W."/>
        </authorList>
    </citation>
    <scope>NUCLEOTIDE SEQUENCE [LARGE SCALE GENOMIC DNA]</scope>
    <source>
        <tissue evidence="1">Muscle</tissue>
    </source>
</reference>
<protein>
    <submittedName>
        <fullName evidence="1">Uncharacterized protein</fullName>
    </submittedName>
</protein>
<dbReference type="AlphaFoldDB" id="A0A5B7F1S0"/>
<dbReference type="Proteomes" id="UP000324222">
    <property type="component" value="Unassembled WGS sequence"/>
</dbReference>
<keyword evidence="2" id="KW-1185">Reference proteome</keyword>
<comment type="caution">
    <text evidence="1">The sequence shown here is derived from an EMBL/GenBank/DDBJ whole genome shotgun (WGS) entry which is preliminary data.</text>
</comment>
<proteinExistence type="predicted"/>
<dbReference type="EMBL" id="VSRR010005004">
    <property type="protein sequence ID" value="MPC41310.1"/>
    <property type="molecule type" value="Genomic_DNA"/>
</dbReference>
<gene>
    <name evidence="1" type="ORF">E2C01_034898</name>
</gene>
<sequence>MPRMALRNSLFSGHLVLRPTWRLSQSLSGCLAKRIHAHSRGCASYQGTHTRFAQSWGSVFLHLSTNTARVYTSFFASTT</sequence>